<reference evidence="1" key="1">
    <citation type="submission" date="2020-01" db="EMBL/GenBank/DDBJ databases">
        <authorList>
            <person name="Meier V. D."/>
            <person name="Meier V D."/>
        </authorList>
    </citation>
    <scope>NUCLEOTIDE SEQUENCE</scope>
    <source>
        <strain evidence="1">HLG_WM_MAG_06</strain>
    </source>
</reference>
<accession>A0A6S6RT72</accession>
<proteinExistence type="predicted"/>
<gene>
    <name evidence="1" type="ORF">HELGO_WM29320</name>
</gene>
<name>A0A6S6RT72_9BACT</name>
<evidence type="ECO:0000313" key="1">
    <source>
        <dbReference type="EMBL" id="CAA6798656.1"/>
    </source>
</evidence>
<organism evidence="1">
    <name type="scientific">uncultured Sulfurovum sp</name>
    <dbReference type="NCBI Taxonomy" id="269237"/>
    <lineage>
        <taxon>Bacteria</taxon>
        <taxon>Pseudomonadati</taxon>
        <taxon>Campylobacterota</taxon>
        <taxon>Epsilonproteobacteria</taxon>
        <taxon>Campylobacterales</taxon>
        <taxon>Sulfurovaceae</taxon>
        <taxon>Sulfurovum</taxon>
        <taxon>environmental samples</taxon>
    </lineage>
</organism>
<dbReference type="EMBL" id="CACVAP010000010">
    <property type="protein sequence ID" value="CAA6798656.1"/>
    <property type="molecule type" value="Genomic_DNA"/>
</dbReference>
<sequence>MGHRKEELFKLQVFQETISTYYMYPLRIYKNNCYQNFLDEIINNDDLEKLRYHLSQTKNTSIDEVITKLKNKIKNEPKSIQEDSELYKLLDKYAEKLIEYMWETHPSNSLTFIRQVKEDRRIWIFLMIYDLFPCEFIDDKFENLYITKCLINMKSIYIKLNEEYTLSVGRLFSTIMLPKN</sequence>
<dbReference type="AlphaFoldDB" id="A0A6S6RT72"/>
<protein>
    <submittedName>
        <fullName evidence="1">Uncharacterized protein</fullName>
    </submittedName>
</protein>